<dbReference type="GO" id="GO:0016740">
    <property type="term" value="F:transferase activity"/>
    <property type="evidence" value="ECO:0007669"/>
    <property type="project" value="UniProtKB-KW"/>
</dbReference>
<dbReference type="PANTHER" id="PTHR35897:SF1">
    <property type="entry name" value="METHYLTRANSFERASE AUSD"/>
    <property type="match status" value="1"/>
</dbReference>
<dbReference type="RefSeq" id="XP_008022296.1">
    <property type="nucleotide sequence ID" value="XM_008024105.1"/>
</dbReference>
<reference evidence="6 7" key="2">
    <citation type="journal article" date="2013" name="PLoS Genet.">
        <title>Comparative genome structure, secondary metabolite, and effector coding capacity across Cochliobolus pathogens.</title>
        <authorList>
            <person name="Condon B.J."/>
            <person name="Leng Y."/>
            <person name="Wu D."/>
            <person name="Bushley K.E."/>
            <person name="Ohm R.A."/>
            <person name="Otillar R."/>
            <person name="Martin J."/>
            <person name="Schackwitz W."/>
            <person name="Grimwood J."/>
            <person name="MohdZainudin N."/>
            <person name="Xue C."/>
            <person name="Wang R."/>
            <person name="Manning V.A."/>
            <person name="Dhillon B."/>
            <person name="Tu Z.J."/>
            <person name="Steffenson B.J."/>
            <person name="Salamov A."/>
            <person name="Sun H."/>
            <person name="Lowry S."/>
            <person name="LaButti K."/>
            <person name="Han J."/>
            <person name="Copeland A."/>
            <person name="Lindquist E."/>
            <person name="Barry K."/>
            <person name="Schmutz J."/>
            <person name="Baker S.E."/>
            <person name="Ciuffetti L.M."/>
            <person name="Grigoriev I.V."/>
            <person name="Zhong S."/>
            <person name="Turgeon B.G."/>
        </authorList>
    </citation>
    <scope>NUCLEOTIDE SEQUENCE [LARGE SCALE GENOMIC DNA]</scope>
    <source>
        <strain evidence="7">28A</strain>
    </source>
</reference>
<reference evidence="6 7" key="1">
    <citation type="journal article" date="2012" name="PLoS Pathog.">
        <title>Diverse lifestyles and strategies of plant pathogenesis encoded in the genomes of eighteen Dothideomycetes fungi.</title>
        <authorList>
            <person name="Ohm R.A."/>
            <person name="Feau N."/>
            <person name="Henrissat B."/>
            <person name="Schoch C.L."/>
            <person name="Horwitz B.A."/>
            <person name="Barry K.W."/>
            <person name="Condon B.J."/>
            <person name="Copeland A.C."/>
            <person name="Dhillon B."/>
            <person name="Glaser F."/>
            <person name="Hesse C.N."/>
            <person name="Kosti I."/>
            <person name="LaButti K."/>
            <person name="Lindquist E.A."/>
            <person name="Lucas S."/>
            <person name="Salamov A.A."/>
            <person name="Bradshaw R.E."/>
            <person name="Ciuffetti L."/>
            <person name="Hamelin R.C."/>
            <person name="Kema G.H.J."/>
            <person name="Lawrence C."/>
            <person name="Scott J.A."/>
            <person name="Spatafora J.W."/>
            <person name="Turgeon B.G."/>
            <person name="de Wit P.J.G.M."/>
            <person name="Zhong S."/>
            <person name="Goodwin S.B."/>
            <person name="Grigoriev I.V."/>
        </authorList>
    </citation>
    <scope>NUCLEOTIDE SEQUENCE [LARGE SCALE GENOMIC DNA]</scope>
    <source>
        <strain evidence="7">28A</strain>
    </source>
</reference>
<dbReference type="STRING" id="671987.R0KMY2"/>
<dbReference type="InterPro" id="IPR051654">
    <property type="entry name" value="Meroterpenoid_MTases"/>
</dbReference>
<dbReference type="Pfam" id="PF13649">
    <property type="entry name" value="Methyltransf_25"/>
    <property type="match status" value="1"/>
</dbReference>
<dbReference type="Proteomes" id="UP000016935">
    <property type="component" value="Unassembled WGS sequence"/>
</dbReference>
<dbReference type="GeneID" id="19396864"/>
<protein>
    <recommendedName>
        <fullName evidence="5">Methyltransferase domain-containing protein</fullName>
    </recommendedName>
</protein>
<comment type="similarity">
    <text evidence="4">Belongs to the class I-like SAM-binding methyltransferase superfamily.</text>
</comment>
<name>R0KMY2_EXST2</name>
<comment type="pathway">
    <text evidence="1">Secondary metabolite biosynthesis.</text>
</comment>
<keyword evidence="7" id="KW-1185">Reference proteome</keyword>
<proteinExistence type="inferred from homology"/>
<gene>
    <name evidence="6" type="ORF">SETTUDRAFT_146292</name>
</gene>
<dbReference type="AlphaFoldDB" id="R0KMY2"/>
<dbReference type="SUPFAM" id="SSF53335">
    <property type="entry name" value="S-adenosyl-L-methionine-dependent methyltransferases"/>
    <property type="match status" value="1"/>
</dbReference>
<evidence type="ECO:0000259" key="5">
    <source>
        <dbReference type="Pfam" id="PF13649"/>
    </source>
</evidence>
<evidence type="ECO:0000313" key="7">
    <source>
        <dbReference type="Proteomes" id="UP000016935"/>
    </source>
</evidence>
<evidence type="ECO:0000256" key="1">
    <source>
        <dbReference type="ARBA" id="ARBA00005179"/>
    </source>
</evidence>
<evidence type="ECO:0000313" key="6">
    <source>
        <dbReference type="EMBL" id="EOA90459.1"/>
    </source>
</evidence>
<evidence type="ECO:0000256" key="4">
    <source>
        <dbReference type="ARBA" id="ARBA00038314"/>
    </source>
</evidence>
<dbReference type="eggNOG" id="ENOG502S0S9">
    <property type="taxonomic scope" value="Eukaryota"/>
</dbReference>
<feature type="domain" description="Methyltransferase" evidence="5">
    <location>
        <begin position="112"/>
        <end position="211"/>
    </location>
</feature>
<organism evidence="6 7">
    <name type="scientific">Exserohilum turcicum (strain 28A)</name>
    <name type="common">Northern leaf blight fungus</name>
    <name type="synonym">Setosphaeria turcica</name>
    <dbReference type="NCBI Taxonomy" id="671987"/>
    <lineage>
        <taxon>Eukaryota</taxon>
        <taxon>Fungi</taxon>
        <taxon>Dikarya</taxon>
        <taxon>Ascomycota</taxon>
        <taxon>Pezizomycotina</taxon>
        <taxon>Dothideomycetes</taxon>
        <taxon>Pleosporomycetidae</taxon>
        <taxon>Pleosporales</taxon>
        <taxon>Pleosporineae</taxon>
        <taxon>Pleosporaceae</taxon>
        <taxon>Exserohilum</taxon>
    </lineage>
</organism>
<dbReference type="PANTHER" id="PTHR35897">
    <property type="entry name" value="METHYLTRANSFERASE AUSD"/>
    <property type="match status" value="1"/>
</dbReference>
<dbReference type="InterPro" id="IPR041698">
    <property type="entry name" value="Methyltransf_25"/>
</dbReference>
<evidence type="ECO:0000256" key="2">
    <source>
        <dbReference type="ARBA" id="ARBA00022679"/>
    </source>
</evidence>
<sequence>MTEQAPARDAAEERSAVEQIVSTKAYVDKPELLSWYTSELEEPKPDVRDLFESYSKVPRADVVAHIKHIRDEAFKIHPYPCLGNWGFLNFSIGTGPAYHQVVSRIKNGERFLDLGCCMGQDIRKLVRDGAPSGNTYASDLKRDFWDFGYDMFLDRSTLQTEFVQADIFDPDSQLKQLDGTVDIVNAASFFHLFDWDGQVKAAKRVAQLLKPVPNSVIIGRQGGQPQAGKIAHLMKDVNAFWHNVESWKDMWKKVGEETGTEWTVEAKLGEEDLSKRMKTQLIPPATGFMTFVIRRV</sequence>
<accession>R0KMY2</accession>
<dbReference type="InterPro" id="IPR029063">
    <property type="entry name" value="SAM-dependent_MTases_sf"/>
</dbReference>
<keyword evidence="3" id="KW-0949">S-adenosyl-L-methionine</keyword>
<dbReference type="CDD" id="cd02440">
    <property type="entry name" value="AdoMet_MTases"/>
    <property type="match status" value="1"/>
</dbReference>
<keyword evidence="2" id="KW-0808">Transferase</keyword>
<dbReference type="HOGENOM" id="CLU_051542_0_1_1"/>
<dbReference type="EMBL" id="KB908493">
    <property type="protein sequence ID" value="EOA90459.1"/>
    <property type="molecule type" value="Genomic_DNA"/>
</dbReference>
<dbReference type="Gene3D" id="3.40.50.150">
    <property type="entry name" value="Vaccinia Virus protein VP39"/>
    <property type="match status" value="1"/>
</dbReference>
<dbReference type="OrthoDB" id="2094832at2759"/>
<evidence type="ECO:0000256" key="3">
    <source>
        <dbReference type="ARBA" id="ARBA00022691"/>
    </source>
</evidence>